<dbReference type="PRINTS" id="PR01042">
    <property type="entry name" value="TRNASYNTHASP"/>
</dbReference>
<dbReference type="GO" id="GO:0016740">
    <property type="term" value="F:transferase activity"/>
    <property type="evidence" value="ECO:0007669"/>
    <property type="project" value="UniProtKB-ARBA"/>
</dbReference>
<evidence type="ECO:0000256" key="7">
    <source>
        <dbReference type="HAMAP-Rule" id="MF_00534"/>
    </source>
</evidence>
<dbReference type="CDD" id="cd00776">
    <property type="entry name" value="AsxRS_core"/>
    <property type="match status" value="1"/>
</dbReference>
<dbReference type="PROSITE" id="PS50862">
    <property type="entry name" value="AA_TRNA_LIGASE_II"/>
    <property type="match status" value="1"/>
</dbReference>
<dbReference type="NCBIfam" id="TIGR00457">
    <property type="entry name" value="asnS"/>
    <property type="match status" value="1"/>
</dbReference>
<keyword evidence="2 7" id="KW-0436">Ligase</keyword>
<dbReference type="InterPro" id="IPR004364">
    <property type="entry name" value="Aa-tRNA-synt_II"/>
</dbReference>
<dbReference type="Gene3D" id="2.40.50.140">
    <property type="entry name" value="Nucleic acid-binding proteins"/>
    <property type="match status" value="1"/>
</dbReference>
<dbReference type="GO" id="GO:0004816">
    <property type="term" value="F:asparagine-tRNA ligase activity"/>
    <property type="evidence" value="ECO:0007669"/>
    <property type="project" value="UniProtKB-UniRule"/>
</dbReference>
<dbReference type="HAMAP" id="MF_00534">
    <property type="entry name" value="Asn_tRNA_synth"/>
    <property type="match status" value="1"/>
</dbReference>
<evidence type="ECO:0000256" key="4">
    <source>
        <dbReference type="ARBA" id="ARBA00022840"/>
    </source>
</evidence>
<keyword evidence="7" id="KW-0963">Cytoplasm</keyword>
<dbReference type="FunFam" id="3.30.930.10:FF:000016">
    <property type="entry name" value="Asparagine--tRNA ligase"/>
    <property type="match status" value="1"/>
</dbReference>
<dbReference type="Proteomes" id="UP000436047">
    <property type="component" value="Unassembled WGS sequence"/>
</dbReference>
<dbReference type="InterPro" id="IPR004365">
    <property type="entry name" value="NA-bd_OB_tRNA"/>
</dbReference>
<accession>A0A6N7WKM6</accession>
<dbReference type="Gene3D" id="3.30.930.10">
    <property type="entry name" value="Bira Bifunctional Protein, Domain 2"/>
    <property type="match status" value="1"/>
</dbReference>
<comment type="similarity">
    <text evidence="1 7">Belongs to the class-II aminoacyl-tRNA synthetase family.</text>
</comment>
<protein>
    <recommendedName>
        <fullName evidence="7">Asparagine--tRNA ligase</fullName>
        <ecNumber evidence="7">6.1.1.22</ecNumber>
    </recommendedName>
    <alternativeName>
        <fullName evidence="7">Asparaginyl-tRNA synthetase</fullName>
        <shortName evidence="7">AsnRS</shortName>
    </alternativeName>
</protein>
<keyword evidence="6 7" id="KW-0030">Aminoacyl-tRNA synthetase</keyword>
<dbReference type="EMBL" id="VUMI01000035">
    <property type="protein sequence ID" value="MSS90274.1"/>
    <property type="molecule type" value="Genomic_DNA"/>
</dbReference>
<dbReference type="InterPro" id="IPR012340">
    <property type="entry name" value="NA-bd_OB-fold"/>
</dbReference>
<organism evidence="9 10">
    <name type="scientific">Eisenbergiella porci</name>
    <dbReference type="NCBI Taxonomy" id="2652274"/>
    <lineage>
        <taxon>Bacteria</taxon>
        <taxon>Bacillati</taxon>
        <taxon>Bacillota</taxon>
        <taxon>Clostridia</taxon>
        <taxon>Lachnospirales</taxon>
        <taxon>Lachnospiraceae</taxon>
        <taxon>Eisenbergiella</taxon>
    </lineage>
</organism>
<dbReference type="CDD" id="cd04318">
    <property type="entry name" value="EcAsnRS_like_N"/>
    <property type="match status" value="1"/>
</dbReference>
<evidence type="ECO:0000256" key="5">
    <source>
        <dbReference type="ARBA" id="ARBA00022917"/>
    </source>
</evidence>
<dbReference type="RefSeq" id="WP_154466629.1">
    <property type="nucleotide sequence ID" value="NZ_VUMI01000035.1"/>
</dbReference>
<dbReference type="EC" id="6.1.1.22" evidence="7"/>
<evidence type="ECO:0000256" key="3">
    <source>
        <dbReference type="ARBA" id="ARBA00022741"/>
    </source>
</evidence>
<proteinExistence type="inferred from homology"/>
<comment type="catalytic activity">
    <reaction evidence="7">
        <text>tRNA(Asn) + L-asparagine + ATP = L-asparaginyl-tRNA(Asn) + AMP + diphosphate + H(+)</text>
        <dbReference type="Rhea" id="RHEA:11180"/>
        <dbReference type="Rhea" id="RHEA-COMP:9659"/>
        <dbReference type="Rhea" id="RHEA-COMP:9674"/>
        <dbReference type="ChEBI" id="CHEBI:15378"/>
        <dbReference type="ChEBI" id="CHEBI:30616"/>
        <dbReference type="ChEBI" id="CHEBI:33019"/>
        <dbReference type="ChEBI" id="CHEBI:58048"/>
        <dbReference type="ChEBI" id="CHEBI:78442"/>
        <dbReference type="ChEBI" id="CHEBI:78515"/>
        <dbReference type="ChEBI" id="CHEBI:456215"/>
        <dbReference type="EC" id="6.1.1.22"/>
    </reaction>
</comment>
<dbReference type="Pfam" id="PF00152">
    <property type="entry name" value="tRNA-synt_2"/>
    <property type="match status" value="1"/>
</dbReference>
<evidence type="ECO:0000313" key="9">
    <source>
        <dbReference type="EMBL" id="MSS90274.1"/>
    </source>
</evidence>
<reference evidence="9 10" key="1">
    <citation type="submission" date="2019-08" db="EMBL/GenBank/DDBJ databases">
        <title>In-depth cultivation of the pig gut microbiome towards novel bacterial diversity and tailored functional studies.</title>
        <authorList>
            <person name="Wylensek D."/>
            <person name="Hitch T.C.A."/>
            <person name="Clavel T."/>
        </authorList>
    </citation>
    <scope>NUCLEOTIDE SEQUENCE [LARGE SCALE GENOMIC DNA]</scope>
    <source>
        <strain evidence="9 10">WCA-389-WT-23B</strain>
    </source>
</reference>
<keyword evidence="10" id="KW-1185">Reference proteome</keyword>
<dbReference type="SUPFAM" id="SSF55681">
    <property type="entry name" value="Class II aaRS and biotin synthetases"/>
    <property type="match status" value="1"/>
</dbReference>
<keyword evidence="3 7" id="KW-0547">Nucleotide-binding</keyword>
<dbReference type="GO" id="GO:0006421">
    <property type="term" value="P:asparaginyl-tRNA aminoacylation"/>
    <property type="evidence" value="ECO:0007669"/>
    <property type="project" value="UniProtKB-UniRule"/>
</dbReference>
<evidence type="ECO:0000256" key="2">
    <source>
        <dbReference type="ARBA" id="ARBA00022598"/>
    </source>
</evidence>
<dbReference type="Pfam" id="PF01336">
    <property type="entry name" value="tRNA_anti-codon"/>
    <property type="match status" value="1"/>
</dbReference>
<dbReference type="InterPro" id="IPR002312">
    <property type="entry name" value="Asp/Asn-tRNA-synth_IIb"/>
</dbReference>
<dbReference type="InterPro" id="IPR004522">
    <property type="entry name" value="Asn-tRNA-ligase"/>
</dbReference>
<dbReference type="GO" id="GO:0005524">
    <property type="term" value="F:ATP binding"/>
    <property type="evidence" value="ECO:0007669"/>
    <property type="project" value="UniProtKB-UniRule"/>
</dbReference>
<dbReference type="GO" id="GO:0003676">
    <property type="term" value="F:nucleic acid binding"/>
    <property type="evidence" value="ECO:0007669"/>
    <property type="project" value="InterPro"/>
</dbReference>
<evidence type="ECO:0000256" key="6">
    <source>
        <dbReference type="ARBA" id="ARBA00023146"/>
    </source>
</evidence>
<dbReference type="SUPFAM" id="SSF50249">
    <property type="entry name" value="Nucleic acid-binding proteins"/>
    <property type="match status" value="1"/>
</dbReference>
<comment type="subcellular location">
    <subcellularLocation>
        <location evidence="7">Cytoplasm</location>
    </subcellularLocation>
</comment>
<dbReference type="NCBIfam" id="NF003037">
    <property type="entry name" value="PRK03932.1"/>
    <property type="match status" value="1"/>
</dbReference>
<evidence type="ECO:0000256" key="1">
    <source>
        <dbReference type="ARBA" id="ARBA00008226"/>
    </source>
</evidence>
<evidence type="ECO:0000259" key="8">
    <source>
        <dbReference type="PROSITE" id="PS50862"/>
    </source>
</evidence>
<dbReference type="AlphaFoldDB" id="A0A6N7WKM6"/>
<dbReference type="InterPro" id="IPR045864">
    <property type="entry name" value="aa-tRNA-synth_II/BPL/LPL"/>
</dbReference>
<comment type="subunit">
    <text evidence="7">Homodimer.</text>
</comment>
<comment type="caution">
    <text evidence="9">The sequence shown here is derived from an EMBL/GenBank/DDBJ whole genome shotgun (WGS) entry which is preliminary data.</text>
</comment>
<dbReference type="PANTHER" id="PTHR22594:SF34">
    <property type="entry name" value="ASPARAGINE--TRNA LIGASE, MITOCHONDRIAL-RELATED"/>
    <property type="match status" value="1"/>
</dbReference>
<dbReference type="GeneID" id="86055110"/>
<dbReference type="GO" id="GO:0005737">
    <property type="term" value="C:cytoplasm"/>
    <property type="evidence" value="ECO:0007669"/>
    <property type="project" value="UniProtKB-SubCell"/>
</dbReference>
<gene>
    <name evidence="7 9" type="primary">asnS</name>
    <name evidence="9" type="ORF">FYJ45_18925</name>
</gene>
<keyword evidence="4 7" id="KW-0067">ATP-binding</keyword>
<keyword evidence="5 7" id="KW-0648">Protein biosynthesis</keyword>
<dbReference type="InterPro" id="IPR006195">
    <property type="entry name" value="aa-tRNA-synth_II"/>
</dbReference>
<dbReference type="PANTHER" id="PTHR22594">
    <property type="entry name" value="ASPARTYL/LYSYL-TRNA SYNTHETASE"/>
    <property type="match status" value="1"/>
</dbReference>
<feature type="domain" description="Aminoacyl-transfer RNA synthetases class-II family profile" evidence="8">
    <location>
        <begin position="136"/>
        <end position="456"/>
    </location>
</feature>
<dbReference type="GO" id="GO:0140096">
    <property type="term" value="F:catalytic activity, acting on a protein"/>
    <property type="evidence" value="ECO:0007669"/>
    <property type="project" value="UniProtKB-ARBA"/>
</dbReference>
<evidence type="ECO:0000313" key="10">
    <source>
        <dbReference type="Proteomes" id="UP000436047"/>
    </source>
</evidence>
<sequence>MSKTSIKIKTLFAEQATQMGQEVTVRGWIRNHRKQKNMGFIELYDGSCFKSLQLVYTTEKDVDGTLKSLHNGSCIEATGTVRQGFQNELIELNVAEVTLLGDCPEDYPMQPKRHSIEFLRENAYLRPRTRLFQAVFRIRSVAAQAIHSYFTDRGFLYVHTPLITANDAEGAGNTFTVTTLDVGGTKSNTEMSVEEAFKEDFFGMPTSLAVTGQLEAEVFAMAFGEVYTFGPTFRAENSNTKTHAAEFWMIEPEMAFCDLDRLMDVEEDFLKSILGYIMERCDDELVFLEGFSKLSLRERMQAVIDSKIIRVRHEEAIRILRESGEDFEFEPKYGEDIAKEHEKYLTEKHFKAPVFVYDWPKDIKAFYMYQNEDGKTVAAVDLLVPGAGELMGGSQREVRYERLKARMNELGISADSMWWYLNLRKYGSCDHAGFGMGFERLLIYVTGMENIRDVIPFHRTPGSCDY</sequence>
<name>A0A6N7WKM6_9FIRM</name>